<evidence type="ECO:0000256" key="1">
    <source>
        <dbReference type="ARBA" id="ARBA00005234"/>
    </source>
</evidence>
<keyword evidence="2" id="KW-0645">Protease</keyword>
<reference evidence="8" key="1">
    <citation type="journal article" date="2023" name="bioRxiv">
        <title>Improved chromosome-level genome assembly for marigold (Tagetes erecta).</title>
        <authorList>
            <person name="Jiang F."/>
            <person name="Yuan L."/>
            <person name="Wang S."/>
            <person name="Wang H."/>
            <person name="Xu D."/>
            <person name="Wang A."/>
            <person name="Fan W."/>
        </authorList>
    </citation>
    <scope>NUCLEOTIDE SEQUENCE</scope>
    <source>
        <strain evidence="8">WSJ</strain>
        <tissue evidence="8">Leaf</tissue>
    </source>
</reference>
<dbReference type="InterPro" id="IPR038765">
    <property type="entry name" value="Papain-like_cys_pep_sf"/>
</dbReference>
<dbReference type="PROSITE" id="PS50600">
    <property type="entry name" value="ULP_PROTEASE"/>
    <property type="match status" value="1"/>
</dbReference>
<feature type="region of interest" description="Disordered" evidence="6">
    <location>
        <begin position="655"/>
        <end position="768"/>
    </location>
</feature>
<dbReference type="PANTHER" id="PTHR47764:SF2">
    <property type="entry name" value="UBIQUITIN-LIKE PROTEASE FAMILY PROFILE DOMAIN-CONTAINING PROTEIN"/>
    <property type="match status" value="1"/>
</dbReference>
<name>A0AAD8NG36_TARER</name>
<feature type="compositionally biased region" description="Acidic residues" evidence="6">
    <location>
        <begin position="718"/>
        <end position="729"/>
    </location>
</feature>
<feature type="compositionally biased region" description="Polar residues" evidence="6">
    <location>
        <begin position="749"/>
        <end position="768"/>
    </location>
</feature>
<dbReference type="Gene3D" id="1.10.418.20">
    <property type="match status" value="1"/>
</dbReference>
<feature type="compositionally biased region" description="Low complexity" evidence="6">
    <location>
        <begin position="821"/>
        <end position="830"/>
    </location>
</feature>
<gene>
    <name evidence="8" type="ORF">QVD17_38319</name>
</gene>
<keyword evidence="9" id="KW-1185">Reference proteome</keyword>
<dbReference type="FunFam" id="3.30.310.130:FF:000006">
    <property type="entry name" value="Probable ubiquitin-like-specific protease 2B"/>
    <property type="match status" value="1"/>
</dbReference>
<dbReference type="InterPro" id="IPR003653">
    <property type="entry name" value="Peptidase_C48_C"/>
</dbReference>
<dbReference type="GO" id="GO:0008234">
    <property type="term" value="F:cysteine-type peptidase activity"/>
    <property type="evidence" value="ECO:0007669"/>
    <property type="project" value="InterPro"/>
</dbReference>
<evidence type="ECO:0000256" key="3">
    <source>
        <dbReference type="ARBA" id="ARBA00022786"/>
    </source>
</evidence>
<evidence type="ECO:0000256" key="4">
    <source>
        <dbReference type="ARBA" id="ARBA00022801"/>
    </source>
</evidence>
<dbReference type="EMBL" id="JAUHHV010000011">
    <property type="protein sequence ID" value="KAK1406711.1"/>
    <property type="molecule type" value="Genomic_DNA"/>
</dbReference>
<dbReference type="Pfam" id="PF02902">
    <property type="entry name" value="Peptidase_C48"/>
    <property type="match status" value="1"/>
</dbReference>
<evidence type="ECO:0000259" key="7">
    <source>
        <dbReference type="PROSITE" id="PS50600"/>
    </source>
</evidence>
<feature type="compositionally biased region" description="Basic and acidic residues" evidence="6">
    <location>
        <begin position="1"/>
        <end position="11"/>
    </location>
</feature>
<evidence type="ECO:0000256" key="6">
    <source>
        <dbReference type="SAM" id="MobiDB-lite"/>
    </source>
</evidence>
<sequence length="848" mass="95570">MDTDKPEHEAIPDSVEQLQEEPITDLSGPEPPSSASQLDEALHLNTYEHNRSSHIAQNHDHCTGELEMDNEGLTSVVFYPDHMLYRDSYCTDCVLTFTSSCITIEGSIFNDDDHNTLRFQWGVQDILSIKSQLYEQVGIAMVTIHVLMEDTIQPEYAEYVSGNELKFAIIGTDWYGRQEAITSLNVKYKTLWSSMLESEDPVNGDAQASFTKYFPNFDQPFEDVIYPKGDVDAVSINKRDVDLLLPDTFVNDTVIDFYIKYLKNKIKPEEKHRFHFFNSFFFRKLVDPEKGPLNASEGKAAFQRVRKWTRKVNLFEKDYVFIPVNYNYHWSLIVMCHLGEVATCKDEDATKLIKVPCVLHMDSIRGSHTGLKDLMQSYLKEEWKGRVQEASEDIFSRFDNMRFISLELPQQPNSFDCGLFLLHYVELFLEKAPLYFNPFHITKSADFLNVDWFPPAEASLKRAIIQRLVYDLLEQPALEAPPSMTPNDDNNIGKTAVSFFPETCNPSMVCQGSQGDEGIEISLLPSLSMTNEPCSVGPTETFKAVSGPGSFVGMQFPSFNETTFVGYNSSLTPPVEEDVETGEQYIFSSTALQQDNGISPEIPYTSLDFKGRESWHQNSNFETSISGCEDSLQVINGSSQSYQPRSPLIEHVEMPDDNYTGYANQTGQPRSPSEEEPVEMPDDNNDNETGQPRSPSMELVEMHNDNGNQAGQPRSPSEEEPVEMPDDNNDNVTGQPRSPSMELVEMPNDNGNQAGQPKSLSMEPVNNNGNGNQTCQPLMEPVEMLDINADYNDNDNDNGNDESLMLSTTLFEMDANETTAGSDGSSGLESDLQHPMKRMRMTESLLES</sequence>
<dbReference type="GO" id="GO:0006508">
    <property type="term" value="P:proteolysis"/>
    <property type="evidence" value="ECO:0007669"/>
    <property type="project" value="UniProtKB-KW"/>
</dbReference>
<keyword evidence="3" id="KW-0833">Ubl conjugation pathway</keyword>
<keyword evidence="4" id="KW-0378">Hydrolase</keyword>
<evidence type="ECO:0000313" key="9">
    <source>
        <dbReference type="Proteomes" id="UP001229421"/>
    </source>
</evidence>
<dbReference type="Gene3D" id="3.30.310.130">
    <property type="entry name" value="Ubiquitin-related"/>
    <property type="match status" value="1"/>
</dbReference>
<evidence type="ECO:0000256" key="2">
    <source>
        <dbReference type="ARBA" id="ARBA00022670"/>
    </source>
</evidence>
<protein>
    <recommendedName>
        <fullName evidence="7">Ubiquitin-like protease family profile domain-containing protein</fullName>
    </recommendedName>
</protein>
<dbReference type="Pfam" id="PF25352">
    <property type="entry name" value="PH_ULP"/>
    <property type="match status" value="1"/>
</dbReference>
<organism evidence="8 9">
    <name type="scientific">Tagetes erecta</name>
    <name type="common">African marigold</name>
    <dbReference type="NCBI Taxonomy" id="13708"/>
    <lineage>
        <taxon>Eukaryota</taxon>
        <taxon>Viridiplantae</taxon>
        <taxon>Streptophyta</taxon>
        <taxon>Embryophyta</taxon>
        <taxon>Tracheophyta</taxon>
        <taxon>Spermatophyta</taxon>
        <taxon>Magnoliopsida</taxon>
        <taxon>eudicotyledons</taxon>
        <taxon>Gunneridae</taxon>
        <taxon>Pentapetalae</taxon>
        <taxon>asterids</taxon>
        <taxon>campanulids</taxon>
        <taxon>Asterales</taxon>
        <taxon>Asteraceae</taxon>
        <taxon>Asteroideae</taxon>
        <taxon>Heliantheae alliance</taxon>
        <taxon>Tageteae</taxon>
        <taxon>Tagetes</taxon>
    </lineage>
</organism>
<comment type="caution">
    <text evidence="8">The sequence shown here is derived from an EMBL/GenBank/DDBJ whole genome shotgun (WGS) entry which is preliminary data.</text>
</comment>
<comment type="similarity">
    <text evidence="1">Belongs to the peptidase C48 family.</text>
</comment>
<dbReference type="Proteomes" id="UP001229421">
    <property type="component" value="Unassembled WGS sequence"/>
</dbReference>
<dbReference type="SUPFAM" id="SSF54001">
    <property type="entry name" value="Cysteine proteinases"/>
    <property type="match status" value="1"/>
</dbReference>
<dbReference type="InterPro" id="IPR057375">
    <property type="entry name" value="ULP2A/B_PH"/>
</dbReference>
<feature type="compositionally biased region" description="Polar residues" evidence="6">
    <location>
        <begin position="661"/>
        <end position="671"/>
    </location>
</feature>
<feature type="region of interest" description="Disordered" evidence="6">
    <location>
        <begin position="815"/>
        <end position="848"/>
    </location>
</feature>
<dbReference type="PANTHER" id="PTHR47764">
    <property type="entry name" value="UBIQUITIN-LIKE-SPECIFIC PROTEASE 2B-RELATED"/>
    <property type="match status" value="1"/>
</dbReference>
<dbReference type="AlphaFoldDB" id="A0AAD8NG36"/>
<evidence type="ECO:0000256" key="5">
    <source>
        <dbReference type="ARBA" id="ARBA00057729"/>
    </source>
</evidence>
<accession>A0AAD8NG36</accession>
<feature type="domain" description="Ubiquitin-like protease family profile" evidence="7">
    <location>
        <begin position="234"/>
        <end position="428"/>
    </location>
</feature>
<feature type="region of interest" description="Disordered" evidence="6">
    <location>
        <begin position="1"/>
        <end position="37"/>
    </location>
</feature>
<proteinExistence type="inferred from homology"/>
<comment type="function">
    <text evidence="5">Protease that catalyzes two essential functions in the SUMO pathway: processing of full-length SUMOs to their mature forms and deconjugation of SUMO from targeted proteins.</text>
</comment>
<feature type="compositionally biased region" description="Polar residues" evidence="6">
    <location>
        <begin position="705"/>
        <end position="715"/>
    </location>
</feature>
<feature type="compositionally biased region" description="Acidic residues" evidence="6">
    <location>
        <begin position="674"/>
        <end position="686"/>
    </location>
</feature>
<evidence type="ECO:0000313" key="8">
    <source>
        <dbReference type="EMBL" id="KAK1406711.1"/>
    </source>
</evidence>